<gene>
    <name evidence="4" type="ORF">NKI27_09030</name>
</gene>
<reference evidence="4" key="1">
    <citation type="submission" date="2022-06" db="EMBL/GenBank/DDBJ databases">
        <title>Alkalimarinus sp. nov., isolated from gut of a Alitta virens.</title>
        <authorList>
            <person name="Yang A.I."/>
            <person name="Shin N.-R."/>
        </authorList>
    </citation>
    <scope>NUCLEOTIDE SEQUENCE</scope>
    <source>
        <strain evidence="4">A2M4</strain>
    </source>
</reference>
<keyword evidence="5" id="KW-1185">Reference proteome</keyword>
<feature type="compositionally biased region" description="Polar residues" evidence="1">
    <location>
        <begin position="93"/>
        <end position="110"/>
    </location>
</feature>
<dbReference type="InterPro" id="IPR052521">
    <property type="entry name" value="Cell_div_SPOR-domain"/>
</dbReference>
<dbReference type="Proteomes" id="UP001163739">
    <property type="component" value="Chromosome"/>
</dbReference>
<feature type="domain" description="SPOR" evidence="3">
    <location>
        <begin position="139"/>
        <end position="218"/>
    </location>
</feature>
<dbReference type="SUPFAM" id="SSF110997">
    <property type="entry name" value="Sporulation related repeat"/>
    <property type="match status" value="1"/>
</dbReference>
<evidence type="ECO:0000313" key="5">
    <source>
        <dbReference type="Proteomes" id="UP001163739"/>
    </source>
</evidence>
<evidence type="ECO:0000313" key="4">
    <source>
        <dbReference type="EMBL" id="UZE97859.1"/>
    </source>
</evidence>
<feature type="transmembrane region" description="Helical" evidence="2">
    <location>
        <begin position="7"/>
        <end position="26"/>
    </location>
</feature>
<name>A0ABY6N6Z4_9ALTE</name>
<evidence type="ECO:0000256" key="2">
    <source>
        <dbReference type="SAM" id="Phobius"/>
    </source>
</evidence>
<dbReference type="Pfam" id="PF05036">
    <property type="entry name" value="SPOR"/>
    <property type="match status" value="1"/>
</dbReference>
<feature type="region of interest" description="Disordered" evidence="1">
    <location>
        <begin position="93"/>
        <end position="122"/>
    </location>
</feature>
<sequence length="219" mass="24211">MDGLKQRVVGALVIVSLAVIFLPMIFDEPHQPSKTQLIPIPVQSELPVITLNSPQKPKFKLIEPSSDNKPIERSVVSSVESDQTPVQVVNQTAVSHNASTTPEIEQTSASDKPAESSKPLEVKPQVVDAKPASTVFKEKELSNVWMVQLGTFGNHKNAFNLRDTLNKDGFDGHTTKVDKDGKPLIRVFSGPYADKGYADKIKKQLDKKYKLKTLVVHFK</sequence>
<accession>A0ABY6N6Z4</accession>
<organism evidence="4 5">
    <name type="scientific">Alkalimarinus alittae</name>
    <dbReference type="NCBI Taxonomy" id="2961619"/>
    <lineage>
        <taxon>Bacteria</taxon>
        <taxon>Pseudomonadati</taxon>
        <taxon>Pseudomonadota</taxon>
        <taxon>Gammaproteobacteria</taxon>
        <taxon>Alteromonadales</taxon>
        <taxon>Alteromonadaceae</taxon>
        <taxon>Alkalimarinus</taxon>
    </lineage>
</organism>
<dbReference type="Gene3D" id="3.30.70.1070">
    <property type="entry name" value="Sporulation related repeat"/>
    <property type="match status" value="1"/>
</dbReference>
<evidence type="ECO:0000256" key="1">
    <source>
        <dbReference type="SAM" id="MobiDB-lite"/>
    </source>
</evidence>
<dbReference type="PROSITE" id="PS51724">
    <property type="entry name" value="SPOR"/>
    <property type="match status" value="1"/>
</dbReference>
<keyword evidence="2" id="KW-1133">Transmembrane helix</keyword>
<dbReference type="InterPro" id="IPR036680">
    <property type="entry name" value="SPOR-like_sf"/>
</dbReference>
<dbReference type="PANTHER" id="PTHR38687:SF1">
    <property type="entry name" value="CELL DIVISION PROTEIN DEDD"/>
    <property type="match status" value="1"/>
</dbReference>
<proteinExistence type="predicted"/>
<protein>
    <submittedName>
        <fullName evidence="4">SPOR domain-containing protein</fullName>
    </submittedName>
</protein>
<dbReference type="RefSeq" id="WP_265049334.1">
    <property type="nucleotide sequence ID" value="NZ_CP100390.1"/>
</dbReference>
<keyword evidence="2" id="KW-0472">Membrane</keyword>
<feature type="compositionally biased region" description="Basic and acidic residues" evidence="1">
    <location>
        <begin position="112"/>
        <end position="121"/>
    </location>
</feature>
<dbReference type="PANTHER" id="PTHR38687">
    <property type="entry name" value="CELL DIVISION PROTEIN DEDD-RELATED"/>
    <property type="match status" value="1"/>
</dbReference>
<dbReference type="EMBL" id="CP100390">
    <property type="protein sequence ID" value="UZE97859.1"/>
    <property type="molecule type" value="Genomic_DNA"/>
</dbReference>
<dbReference type="InterPro" id="IPR007730">
    <property type="entry name" value="SPOR-like_dom"/>
</dbReference>
<evidence type="ECO:0000259" key="3">
    <source>
        <dbReference type="PROSITE" id="PS51724"/>
    </source>
</evidence>
<keyword evidence="2" id="KW-0812">Transmembrane</keyword>